<reference evidence="1" key="1">
    <citation type="submission" date="2022-04" db="EMBL/GenBank/DDBJ databases">
        <title>Genome of the entomopathogenic fungus Entomophthora muscae.</title>
        <authorList>
            <person name="Elya C."/>
            <person name="Lovett B.R."/>
            <person name="Lee E."/>
            <person name="Macias A.M."/>
            <person name="Hajek A.E."/>
            <person name="De Bivort B.L."/>
            <person name="Kasson M.T."/>
            <person name="De Fine Licht H.H."/>
            <person name="Stajich J.E."/>
        </authorList>
    </citation>
    <scope>NUCLEOTIDE SEQUENCE</scope>
    <source>
        <strain evidence="1">Berkeley</strain>
    </source>
</reference>
<gene>
    <name evidence="1" type="primary">YMR1_2</name>
    <name evidence="1" type="ORF">DSO57_1023368</name>
</gene>
<evidence type="ECO:0000313" key="1">
    <source>
        <dbReference type="EMBL" id="KAJ9057377.1"/>
    </source>
</evidence>
<evidence type="ECO:0000313" key="2">
    <source>
        <dbReference type="Proteomes" id="UP001165960"/>
    </source>
</evidence>
<dbReference type="EC" id="3.1.3.-" evidence="1"/>
<organism evidence="1 2">
    <name type="scientific">Entomophthora muscae</name>
    <dbReference type="NCBI Taxonomy" id="34485"/>
    <lineage>
        <taxon>Eukaryota</taxon>
        <taxon>Fungi</taxon>
        <taxon>Fungi incertae sedis</taxon>
        <taxon>Zoopagomycota</taxon>
        <taxon>Entomophthoromycotina</taxon>
        <taxon>Entomophthoromycetes</taxon>
        <taxon>Entomophthorales</taxon>
        <taxon>Entomophthoraceae</taxon>
        <taxon>Entomophthora</taxon>
    </lineage>
</organism>
<accession>A0ACC2S579</accession>
<dbReference type="Proteomes" id="UP001165960">
    <property type="component" value="Unassembled WGS sequence"/>
</dbReference>
<name>A0ACC2S579_9FUNG</name>
<keyword evidence="1" id="KW-0378">Hydrolase</keyword>
<protein>
    <submittedName>
        <fullName evidence="1">Phosphatidylinositol-3-phosphatase ymr1</fullName>
        <ecNumber evidence="1">3.1.3.-</ecNumber>
    </submittedName>
</protein>
<proteinExistence type="predicted"/>
<dbReference type="EMBL" id="QTSX02005801">
    <property type="protein sequence ID" value="KAJ9057377.1"/>
    <property type="molecule type" value="Genomic_DNA"/>
</dbReference>
<comment type="caution">
    <text evidence="1">The sequence shown here is derived from an EMBL/GenBank/DDBJ whole genome shotgun (WGS) entry which is preliminary data.</text>
</comment>
<keyword evidence="2" id="KW-1185">Reference proteome</keyword>
<sequence>MLNSVESLPVNDEGQYPLELRCHHFLFFTLAFPTRKAVYDVFETIRRLTCLDDPSKLHAFHFNPREPFSVSREEGWQFYDAQAEFRRLGVESKSDQWRFTNLNQKYEFSPTYPSVLVVPKKFTDTALGHAKKYRSKGRLPVLSYLHDNMASITRSSQPMLGVKRNRSVQDEGLVQSIFATTSSAKDNLIIDARPAANAYANQALGMGTENMEFYPNCTREFMGIENIHVVRDSLNKLVEAICSPGAQTVISKIQLSRSNWLKHIRSILDGVQKIVHHVHDLNSHVLVHCSDGWDRTAQLTAGSEICLDPYYRTIRGFATLIEKEFVSFGFKFRSRCGHLCKSKSFVDNSLVALNHTSSPSLLSNMQNRFLQYSSARPSQDKETCPIFHQFLDCTFQLWIQNPTAFEFNEKLLLFLYEQVYACQYGTFLFDCEMEMRTHPGLTTKTYSIWSHVFSNIESFLNPIYTVPASDTPRHVLVPETKYLRYWSSLFCRRDEDLNCLPSPLHSPSEGSLASEAEGTAAMLFRAGSRFLMELTPSGSQSFSSDGPLGQPLDLIEESVEEYQVPVSPPKESPQKSGSASKASSPRNPKEKLLTKETKRPSSFADCISLTSSPRSAASNTPSRSASLSSSHSEPASHNYDYSHLAHPLETFATD</sequence>